<keyword evidence="5" id="KW-1185">Reference proteome</keyword>
<dbReference type="SMART" id="SM00248">
    <property type="entry name" value="ANK"/>
    <property type="match status" value="6"/>
</dbReference>
<accession>A0AAN8ECE0</accession>
<reference evidence="4 5" key="1">
    <citation type="submission" date="2022-12" db="EMBL/GenBank/DDBJ databases">
        <title>Genomic features and morphological characterization of a novel Knufia sp. strain isolated from spacecraft assembly facility.</title>
        <authorList>
            <person name="Teixeira M."/>
            <person name="Chander A.M."/>
            <person name="Stajich J.E."/>
            <person name="Venkateswaran K."/>
        </authorList>
    </citation>
    <scope>NUCLEOTIDE SEQUENCE [LARGE SCALE GENOMIC DNA]</scope>
    <source>
        <strain evidence="4 5">FJI-L2-BK-P2</strain>
    </source>
</reference>
<dbReference type="PROSITE" id="PS50297">
    <property type="entry name" value="ANK_REP_REGION"/>
    <property type="match status" value="2"/>
</dbReference>
<feature type="repeat" description="ANK" evidence="3">
    <location>
        <begin position="192"/>
        <end position="224"/>
    </location>
</feature>
<feature type="repeat" description="ANK" evidence="3">
    <location>
        <begin position="300"/>
        <end position="332"/>
    </location>
</feature>
<dbReference type="EMBL" id="JAKLMC020000016">
    <property type="protein sequence ID" value="KAK5952244.1"/>
    <property type="molecule type" value="Genomic_DNA"/>
</dbReference>
<dbReference type="PANTHER" id="PTHR24171:SF8">
    <property type="entry name" value="BRCA1-ASSOCIATED RING DOMAIN PROTEIN 1"/>
    <property type="match status" value="1"/>
</dbReference>
<feature type="repeat" description="ANK" evidence="3">
    <location>
        <begin position="266"/>
        <end position="298"/>
    </location>
</feature>
<dbReference type="AlphaFoldDB" id="A0AAN8ECE0"/>
<dbReference type="Proteomes" id="UP001316803">
    <property type="component" value="Unassembled WGS sequence"/>
</dbReference>
<organism evidence="4 5">
    <name type="scientific">Knufia fluminis</name>
    <dbReference type="NCBI Taxonomy" id="191047"/>
    <lineage>
        <taxon>Eukaryota</taxon>
        <taxon>Fungi</taxon>
        <taxon>Dikarya</taxon>
        <taxon>Ascomycota</taxon>
        <taxon>Pezizomycotina</taxon>
        <taxon>Eurotiomycetes</taxon>
        <taxon>Chaetothyriomycetidae</taxon>
        <taxon>Chaetothyriales</taxon>
        <taxon>Trichomeriaceae</taxon>
        <taxon>Knufia</taxon>
    </lineage>
</organism>
<evidence type="ECO:0000313" key="5">
    <source>
        <dbReference type="Proteomes" id="UP001316803"/>
    </source>
</evidence>
<comment type="caution">
    <text evidence="4">The sequence shown here is derived from an EMBL/GenBank/DDBJ whole genome shotgun (WGS) entry which is preliminary data.</text>
</comment>
<protein>
    <recommendedName>
        <fullName evidence="6">Ankyrin</fullName>
    </recommendedName>
</protein>
<evidence type="ECO:0000313" key="4">
    <source>
        <dbReference type="EMBL" id="KAK5952244.1"/>
    </source>
</evidence>
<dbReference type="InterPro" id="IPR002110">
    <property type="entry name" value="Ankyrin_rpt"/>
</dbReference>
<keyword evidence="1" id="KW-0677">Repeat</keyword>
<evidence type="ECO:0008006" key="6">
    <source>
        <dbReference type="Google" id="ProtNLM"/>
    </source>
</evidence>
<feature type="repeat" description="ANK" evidence="3">
    <location>
        <begin position="335"/>
        <end position="367"/>
    </location>
</feature>
<dbReference type="Pfam" id="PF12796">
    <property type="entry name" value="Ank_2"/>
    <property type="match status" value="2"/>
</dbReference>
<sequence length="383" mass="42171">MSLTSKFRKSGFENVERWNMVEQALCLDSLPVARAILGDGERRTEELMLRVLDCLIVRLRKVFFECAKFLADWLDLINLIIARHVASHTSVGSTRLAKALRYGEDIAKRFPNNEIRLQLGQIRENVKALIRLGIDIEEPGDSAPDLIRVAVWFRDRNMVALLLGQGANVDVRKSPPFKDIAYRLGLRFRSHWRSSPLRLAVLKEDADMVEMLLRYNADVNFAPANFDGRLLEDLSVFCLACSHNNLSIVRKLLAAHHNVDCPVDEVGQTGLVYASTLGHEGIVLELIHCGADVNLAGVSFRRTALQAACENGHLDIITILLNHHADVSAPAASDCGVTALQAAAIRGYMKICQILIGCGARVSAPASPYKGRTAINGAAEMVG</sequence>
<dbReference type="GO" id="GO:0004842">
    <property type="term" value="F:ubiquitin-protein transferase activity"/>
    <property type="evidence" value="ECO:0007669"/>
    <property type="project" value="TreeGrafter"/>
</dbReference>
<proteinExistence type="predicted"/>
<dbReference type="Gene3D" id="1.25.40.20">
    <property type="entry name" value="Ankyrin repeat-containing domain"/>
    <property type="match status" value="2"/>
</dbReference>
<dbReference type="SUPFAM" id="SSF48403">
    <property type="entry name" value="Ankyrin repeat"/>
    <property type="match status" value="1"/>
</dbReference>
<name>A0AAN8ECE0_9EURO</name>
<dbReference type="PROSITE" id="PS50088">
    <property type="entry name" value="ANK_REPEAT"/>
    <property type="match status" value="4"/>
</dbReference>
<evidence type="ECO:0000256" key="2">
    <source>
        <dbReference type="ARBA" id="ARBA00023043"/>
    </source>
</evidence>
<dbReference type="PANTHER" id="PTHR24171">
    <property type="entry name" value="ANKYRIN REPEAT DOMAIN-CONTAINING PROTEIN 39-RELATED"/>
    <property type="match status" value="1"/>
</dbReference>
<evidence type="ECO:0000256" key="1">
    <source>
        <dbReference type="ARBA" id="ARBA00022737"/>
    </source>
</evidence>
<evidence type="ECO:0000256" key="3">
    <source>
        <dbReference type="PROSITE-ProRule" id="PRU00023"/>
    </source>
</evidence>
<gene>
    <name evidence="4" type="ORF">OHC33_006717</name>
</gene>
<keyword evidence="2 3" id="KW-0040">ANK repeat</keyword>
<dbReference type="InterPro" id="IPR036770">
    <property type="entry name" value="Ankyrin_rpt-contain_sf"/>
</dbReference>
<dbReference type="GO" id="GO:0085020">
    <property type="term" value="P:protein K6-linked ubiquitination"/>
    <property type="evidence" value="ECO:0007669"/>
    <property type="project" value="TreeGrafter"/>
</dbReference>